<dbReference type="InterPro" id="IPR000836">
    <property type="entry name" value="PRTase_dom"/>
</dbReference>
<dbReference type="InterPro" id="IPR029057">
    <property type="entry name" value="PRTase-like"/>
</dbReference>
<evidence type="ECO:0008006" key="3">
    <source>
        <dbReference type="Google" id="ProtNLM"/>
    </source>
</evidence>
<dbReference type="Proteomes" id="UP000176317">
    <property type="component" value="Unassembled WGS sequence"/>
</dbReference>
<comment type="caution">
    <text evidence="1">The sequence shown here is derived from an EMBL/GenBank/DDBJ whole genome shotgun (WGS) entry which is preliminary data.</text>
</comment>
<proteinExistence type="predicted"/>
<dbReference type="EMBL" id="MFAT01000021">
    <property type="protein sequence ID" value="OGD86669.1"/>
    <property type="molecule type" value="Genomic_DNA"/>
</dbReference>
<evidence type="ECO:0000313" key="2">
    <source>
        <dbReference type="Proteomes" id="UP000176317"/>
    </source>
</evidence>
<sequence length="340" mass="40276">MLNKLRNKINYHFFLLGEKQEKGPFEYLKLSMLTLYLKTKNFFLTSDNKAASISYIRFEYFKNKFLRKNFKYVTLKDLYDWTADWLKEIPLDIDIIVAVPRSGLLVGTLISVLRSKPLTTPDLFIKNRYWKSKHMEDQTIKKVFLVDDSTTTGKTIIKNFNLLEKTYPAIKIIKGALIATRDSKPILDTYHKIIPHPRIFEWNIMHGKRFRLAVDLDGVLCEECPPYVDSTESLYIKWISNAKPLRVPGFKIDAIVSNRLESYREVTEKWLEKNNIRYKKLYLWDIDSKFKRKNYAVNKIEHLIKIKPNLYWESDIKQAKLIFEKTKIPTLSIKDNILFS</sequence>
<dbReference type="CDD" id="cd06223">
    <property type="entry name" value="PRTases_typeI"/>
    <property type="match status" value="1"/>
</dbReference>
<dbReference type="Gene3D" id="3.40.50.1000">
    <property type="entry name" value="HAD superfamily/HAD-like"/>
    <property type="match status" value="1"/>
</dbReference>
<dbReference type="AlphaFoldDB" id="A0A1F5G4A9"/>
<gene>
    <name evidence="1" type="ORF">A2164_00195</name>
</gene>
<dbReference type="Gene3D" id="3.40.50.2020">
    <property type="match status" value="1"/>
</dbReference>
<dbReference type="InterPro" id="IPR023214">
    <property type="entry name" value="HAD_sf"/>
</dbReference>
<evidence type="ECO:0000313" key="1">
    <source>
        <dbReference type="EMBL" id="OGD86669.1"/>
    </source>
</evidence>
<accession>A0A1F5G4A9</accession>
<protein>
    <recommendedName>
        <fullName evidence="3">Phosphoribosyltransferase domain-containing protein</fullName>
    </recommendedName>
</protein>
<organism evidence="1 2">
    <name type="scientific">Candidatus Curtissbacteria bacterium RBG_13_35_7</name>
    <dbReference type="NCBI Taxonomy" id="1797705"/>
    <lineage>
        <taxon>Bacteria</taxon>
        <taxon>Candidatus Curtissiibacteriota</taxon>
    </lineage>
</organism>
<reference evidence="1 2" key="1">
    <citation type="journal article" date="2016" name="Nat. Commun.">
        <title>Thousands of microbial genomes shed light on interconnected biogeochemical processes in an aquifer system.</title>
        <authorList>
            <person name="Anantharaman K."/>
            <person name="Brown C.T."/>
            <person name="Hug L.A."/>
            <person name="Sharon I."/>
            <person name="Castelle C.J."/>
            <person name="Probst A.J."/>
            <person name="Thomas B.C."/>
            <person name="Singh A."/>
            <person name="Wilkins M.J."/>
            <person name="Karaoz U."/>
            <person name="Brodie E.L."/>
            <person name="Williams K.H."/>
            <person name="Hubbard S.S."/>
            <person name="Banfield J.F."/>
        </authorList>
    </citation>
    <scope>NUCLEOTIDE SEQUENCE [LARGE SCALE GENOMIC DNA]</scope>
</reference>
<name>A0A1F5G4A9_9BACT</name>
<dbReference type="SUPFAM" id="SSF53271">
    <property type="entry name" value="PRTase-like"/>
    <property type="match status" value="1"/>
</dbReference>